<dbReference type="EMBL" id="BSET01000002">
    <property type="protein sequence ID" value="GLK02914.1"/>
    <property type="molecule type" value="Genomic_DNA"/>
</dbReference>
<name>A0A9W6HVF6_9MICO</name>
<sequence length="464" mass="47373">MSKPNAVRVAATSARIIAGLAVSTAVVAGAIVSVPLTWPTVTHTPANVEVTPISGDIFLTCAGPLRALGRDPLNAALITADAWPEITVGAADGVRVEEHQLRMPELAEASEQTMYIGRSDAREAVEIAAAESVSVMGPDLAGFAASACRAPSMESWIVGGAASTGTSDIVLIANPSDVTATASFTVYGSTGPTRTSDIVLAPRTQVSVPLAAGAAGESTPIVRVTATGAPLRTMLQSSLIRVLDPSGIDLQDGTGQPQRSQVLAGVQVLVEATDEASMTIVRLMAPSNDTNVRLTTRTADGARVVGDEISIDLRAGEPVEVDLPGLPVGVYSVEIEADEPVVAAAWQSTGVGAGVDYAWMTPAPTITEPTTFAVPRGPAATLHLRNNTDADTVVTLTDFANGDEREVVVGAQSAALIQVDSDAAYGLSTTGPVHAAITMATPGAIAGWPVWPSAASSSAVTVYP</sequence>
<dbReference type="Pfam" id="PF18986">
    <property type="entry name" value="DUF5719"/>
    <property type="match status" value="1"/>
</dbReference>
<accession>A0A9W6HVF6</accession>
<protein>
    <recommendedName>
        <fullName evidence="4">Large extracellular alpha-helical protein</fullName>
    </recommendedName>
</protein>
<dbReference type="AlphaFoldDB" id="A0A9W6HVF6"/>
<reference evidence="2" key="2">
    <citation type="submission" date="2023-01" db="EMBL/GenBank/DDBJ databases">
        <authorList>
            <person name="Sun Q."/>
            <person name="Evtushenko L."/>
        </authorList>
    </citation>
    <scope>NUCLEOTIDE SEQUENCE</scope>
    <source>
        <strain evidence="2">VKM Ac-1958</strain>
    </source>
</reference>
<comment type="caution">
    <text evidence="2">The sequence shown here is derived from an EMBL/GenBank/DDBJ whole genome shotgun (WGS) entry which is preliminary data.</text>
</comment>
<feature type="transmembrane region" description="Helical" evidence="1">
    <location>
        <begin position="12"/>
        <end position="38"/>
    </location>
</feature>
<evidence type="ECO:0000313" key="2">
    <source>
        <dbReference type="EMBL" id="GLK02914.1"/>
    </source>
</evidence>
<keyword evidence="1" id="KW-0472">Membrane</keyword>
<keyword evidence="1" id="KW-1133">Transmembrane helix</keyword>
<dbReference type="Proteomes" id="UP001142325">
    <property type="component" value="Unassembled WGS sequence"/>
</dbReference>
<evidence type="ECO:0000313" key="3">
    <source>
        <dbReference type="Proteomes" id="UP001142325"/>
    </source>
</evidence>
<keyword evidence="3" id="KW-1185">Reference proteome</keyword>
<evidence type="ECO:0008006" key="4">
    <source>
        <dbReference type="Google" id="ProtNLM"/>
    </source>
</evidence>
<keyword evidence="1" id="KW-0812">Transmembrane</keyword>
<proteinExistence type="predicted"/>
<dbReference type="InterPro" id="IPR043777">
    <property type="entry name" value="DUF5719"/>
</dbReference>
<evidence type="ECO:0000256" key="1">
    <source>
        <dbReference type="SAM" id="Phobius"/>
    </source>
</evidence>
<dbReference type="RefSeq" id="WP_204937736.1">
    <property type="nucleotide sequence ID" value="NZ_BAAAUM010000002.1"/>
</dbReference>
<organism evidence="2 3">
    <name type="scientific">Microbacterium keratanolyticum</name>
    <dbReference type="NCBI Taxonomy" id="67574"/>
    <lineage>
        <taxon>Bacteria</taxon>
        <taxon>Bacillati</taxon>
        <taxon>Actinomycetota</taxon>
        <taxon>Actinomycetes</taxon>
        <taxon>Micrococcales</taxon>
        <taxon>Microbacteriaceae</taxon>
        <taxon>Microbacterium</taxon>
    </lineage>
</organism>
<gene>
    <name evidence="2" type="ORF">GCM10017596_26290</name>
</gene>
<reference evidence="2" key="1">
    <citation type="journal article" date="2014" name="Int. J. Syst. Evol. Microbiol.">
        <title>Complete genome sequence of Corynebacterium casei LMG S-19264T (=DSM 44701T), isolated from a smear-ripened cheese.</title>
        <authorList>
            <consortium name="US DOE Joint Genome Institute (JGI-PGF)"/>
            <person name="Walter F."/>
            <person name="Albersmeier A."/>
            <person name="Kalinowski J."/>
            <person name="Ruckert C."/>
        </authorList>
    </citation>
    <scope>NUCLEOTIDE SEQUENCE</scope>
    <source>
        <strain evidence="2">VKM Ac-1958</strain>
    </source>
</reference>